<gene>
    <name evidence="2" type="ORF">SP60_01465</name>
</gene>
<protein>
    <submittedName>
        <fullName evidence="2">Dehydrogenase</fullName>
    </submittedName>
</protein>
<dbReference type="OrthoDB" id="9811557at2"/>
<dbReference type="STRING" id="1705394.SP60_01465"/>
<dbReference type="PROSITE" id="PS51387">
    <property type="entry name" value="FAD_PCMH"/>
    <property type="match status" value="1"/>
</dbReference>
<dbReference type="InterPro" id="IPR016169">
    <property type="entry name" value="FAD-bd_PCMH_sub2"/>
</dbReference>
<reference evidence="2 3" key="1">
    <citation type="journal article" date="2015" name="Genome Announc.">
        <title>Genome Sequence of 'Candidatus Thioglobus autotrophica' Strain EF1, a Chemoautotroph from the SUP05 Clade of Marine Gammaproteobacteria.</title>
        <authorList>
            <person name="Shah V."/>
            <person name="Morris R.M."/>
        </authorList>
    </citation>
    <scope>NUCLEOTIDE SEQUENCE [LARGE SCALE GENOMIC DNA]</scope>
    <source>
        <strain evidence="2 3">EF1</strain>
    </source>
</reference>
<dbReference type="PANTHER" id="PTHR11748:SF103">
    <property type="entry name" value="GLYCOLATE OXIDASE SUBUNIT GLCE"/>
    <property type="match status" value="1"/>
</dbReference>
<organism evidence="2 3">
    <name type="scientific">Candidatus Thioglobus autotrophicus</name>
    <dbReference type="NCBI Taxonomy" id="1705394"/>
    <lineage>
        <taxon>Bacteria</taxon>
        <taxon>Pseudomonadati</taxon>
        <taxon>Pseudomonadota</taxon>
        <taxon>Gammaproteobacteria</taxon>
        <taxon>Candidatus Pseudothioglobaceae</taxon>
        <taxon>Candidatus Thioglobus</taxon>
    </lineage>
</organism>
<dbReference type="RefSeq" id="WP_053950951.1">
    <property type="nucleotide sequence ID" value="NZ_CP010552.1"/>
</dbReference>
<dbReference type="Gene3D" id="3.30.465.10">
    <property type="match status" value="1"/>
</dbReference>
<dbReference type="PATRIC" id="fig|1705394.5.peg.294"/>
<dbReference type="AlphaFoldDB" id="A0A0M5LEE3"/>
<feature type="domain" description="FAD-binding PCMH-type" evidence="1">
    <location>
        <begin position="1"/>
        <end position="140"/>
    </location>
</feature>
<dbReference type="Proteomes" id="UP000058020">
    <property type="component" value="Chromosome"/>
</dbReference>
<proteinExistence type="predicted"/>
<dbReference type="InterPro" id="IPR016166">
    <property type="entry name" value="FAD-bd_PCMH"/>
</dbReference>
<sequence>MSTNIAKLQEEIKASDALHITSDWLNHTGIEEYFSEELVLTVKASTPIAEICDVLAKNDQVLPFYIEDKNQSIGAAYANGAQDLSDSVLGVQIIDGSGELLNFGGQVMKNVAGYDVARMLVGSKGQLAVITQISFKVMPSQYVGQLKSRPKTVQRSALRTEIEARLKTVFDPRGIFN</sequence>
<dbReference type="EMBL" id="CP010552">
    <property type="protein sequence ID" value="ALE52023.1"/>
    <property type="molecule type" value="Genomic_DNA"/>
</dbReference>
<dbReference type="PANTHER" id="PTHR11748">
    <property type="entry name" value="D-LACTATE DEHYDROGENASE"/>
    <property type="match status" value="1"/>
</dbReference>
<evidence type="ECO:0000259" key="1">
    <source>
        <dbReference type="PROSITE" id="PS51387"/>
    </source>
</evidence>
<name>A0A0M5LEE3_9GAMM</name>
<evidence type="ECO:0000313" key="2">
    <source>
        <dbReference type="EMBL" id="ALE52023.1"/>
    </source>
</evidence>
<dbReference type="SUPFAM" id="SSF56176">
    <property type="entry name" value="FAD-binding/transporter-associated domain-like"/>
    <property type="match status" value="1"/>
</dbReference>
<accession>A0A0M5LEE3</accession>
<dbReference type="GO" id="GO:0071949">
    <property type="term" value="F:FAD binding"/>
    <property type="evidence" value="ECO:0007669"/>
    <property type="project" value="InterPro"/>
</dbReference>
<dbReference type="KEGG" id="tho:SP60_01465"/>
<dbReference type="InterPro" id="IPR036318">
    <property type="entry name" value="FAD-bd_PCMH-like_sf"/>
</dbReference>
<evidence type="ECO:0000313" key="3">
    <source>
        <dbReference type="Proteomes" id="UP000058020"/>
    </source>
</evidence>
<keyword evidence="3" id="KW-1185">Reference proteome</keyword>